<protein>
    <submittedName>
        <fullName evidence="1">Uncharacterized protein</fullName>
    </submittedName>
</protein>
<dbReference type="AlphaFoldDB" id="A0A2T0A8B3"/>
<reference evidence="1 2" key="1">
    <citation type="journal article" date="2018" name="Elife">
        <title>Functional genomics of lipid metabolism in the oleaginous yeast Rhodosporidium toruloides.</title>
        <authorList>
            <person name="Coradetti S.T."/>
            <person name="Pinel D."/>
            <person name="Geiselman G."/>
            <person name="Ito M."/>
            <person name="Mondo S."/>
            <person name="Reilly M.C."/>
            <person name="Cheng Y.F."/>
            <person name="Bauer S."/>
            <person name="Grigoriev I."/>
            <person name="Gladden J.M."/>
            <person name="Simmons B.A."/>
            <person name="Brem R."/>
            <person name="Arkin A.P."/>
            <person name="Skerker J.M."/>
        </authorList>
    </citation>
    <scope>NUCLEOTIDE SEQUENCE [LARGE SCALE GENOMIC DNA]</scope>
    <source>
        <strain evidence="1 2">NBRC 0880</strain>
    </source>
</reference>
<evidence type="ECO:0000313" key="1">
    <source>
        <dbReference type="EMBL" id="PRQ74243.1"/>
    </source>
</evidence>
<dbReference type="Proteomes" id="UP000239560">
    <property type="component" value="Unassembled WGS sequence"/>
</dbReference>
<sequence length="90" mass="9581">MTTSLVYVSPLRPLGLCLAVSIVLGSPARSRRRTTAASLESRPTSKTVSLAVFRLHQPCNLTLQGGTATSGKLEVCRAANAKRRRSTTSP</sequence>
<gene>
    <name evidence="1" type="ORF">AAT19DRAFT_14596</name>
</gene>
<accession>A0A2T0A8B3</accession>
<evidence type="ECO:0000313" key="2">
    <source>
        <dbReference type="Proteomes" id="UP000239560"/>
    </source>
</evidence>
<dbReference type="EMBL" id="LCTV02000006">
    <property type="protein sequence ID" value="PRQ74243.1"/>
    <property type="molecule type" value="Genomic_DNA"/>
</dbReference>
<organism evidence="1 2">
    <name type="scientific">Rhodotorula toruloides</name>
    <name type="common">Yeast</name>
    <name type="synonym">Rhodosporidium toruloides</name>
    <dbReference type="NCBI Taxonomy" id="5286"/>
    <lineage>
        <taxon>Eukaryota</taxon>
        <taxon>Fungi</taxon>
        <taxon>Dikarya</taxon>
        <taxon>Basidiomycota</taxon>
        <taxon>Pucciniomycotina</taxon>
        <taxon>Microbotryomycetes</taxon>
        <taxon>Sporidiobolales</taxon>
        <taxon>Sporidiobolaceae</taxon>
        <taxon>Rhodotorula</taxon>
    </lineage>
</organism>
<name>A0A2T0A8B3_RHOTO</name>
<proteinExistence type="predicted"/>
<comment type="caution">
    <text evidence="1">The sequence shown here is derived from an EMBL/GenBank/DDBJ whole genome shotgun (WGS) entry which is preliminary data.</text>
</comment>